<accession>A0ABR2PH14</accession>
<sequence length="397" mass="44270">MQAVPVIKEICEVKSAIVGGRGAQAIKSDIILELENLCRNRRKMSDELFARVNGTLYTDRNLVHFREWVGEYISHGVLKTSFDPGGSETTSIVTDALDTDQIRTRASSSQENELQRAKKQLWAHREYVDEPIVWKNKEYLRKFSIGKEWLQNVAMLIVAEDWAKINCFSVREQGQHRWKASHCLVELIRLEELAKQQGLGRCSKVYGDVEAYVLNLPSSALDDMSNLDYIFKNYIGDHLSFGVAAEPTKYGDYKIETAIVGDDCALPPPRVIDGRRDLAGTILVHKVTGVAASLSLTDISFEAQRASETGGTTCVALFVCMLPGRVIYYHLDPRKMELAVVRVHTVSFMNSLDMAKFSTSIIKAPHCPIGSADNLPPTKVHVPLPPSCPTKSEESLS</sequence>
<dbReference type="SUPFAM" id="SSF82549">
    <property type="entry name" value="DAK1/DegV-like"/>
    <property type="match status" value="1"/>
</dbReference>
<name>A0ABR2PH14_9ROSI</name>
<dbReference type="Pfam" id="PF02733">
    <property type="entry name" value="Dak1"/>
    <property type="match status" value="1"/>
</dbReference>
<proteinExistence type="predicted"/>
<dbReference type="Gene3D" id="3.40.50.10440">
    <property type="entry name" value="Dihydroxyacetone kinase, domain 1"/>
    <property type="match status" value="1"/>
</dbReference>
<organism evidence="2 3">
    <name type="scientific">Hibiscus sabdariffa</name>
    <name type="common">roselle</name>
    <dbReference type="NCBI Taxonomy" id="183260"/>
    <lineage>
        <taxon>Eukaryota</taxon>
        <taxon>Viridiplantae</taxon>
        <taxon>Streptophyta</taxon>
        <taxon>Embryophyta</taxon>
        <taxon>Tracheophyta</taxon>
        <taxon>Spermatophyta</taxon>
        <taxon>Magnoliopsida</taxon>
        <taxon>eudicotyledons</taxon>
        <taxon>Gunneridae</taxon>
        <taxon>Pentapetalae</taxon>
        <taxon>rosids</taxon>
        <taxon>malvids</taxon>
        <taxon>Malvales</taxon>
        <taxon>Malvaceae</taxon>
        <taxon>Malvoideae</taxon>
        <taxon>Hibiscus</taxon>
    </lineage>
</organism>
<dbReference type="Proteomes" id="UP001396334">
    <property type="component" value="Unassembled WGS sequence"/>
</dbReference>
<feature type="domain" description="DhaK" evidence="1">
    <location>
        <begin position="229"/>
        <end position="397"/>
    </location>
</feature>
<dbReference type="PANTHER" id="PTHR28629:SF4">
    <property type="entry name" value="TRIOKINASE_FMN CYCLASE"/>
    <property type="match status" value="1"/>
</dbReference>
<comment type="caution">
    <text evidence="2">The sequence shown here is derived from an EMBL/GenBank/DDBJ whole genome shotgun (WGS) entry which is preliminary data.</text>
</comment>
<reference evidence="2 3" key="1">
    <citation type="journal article" date="2024" name="G3 (Bethesda)">
        <title>Genome assembly of Hibiscus sabdariffa L. provides insights into metabolisms of medicinal natural products.</title>
        <authorList>
            <person name="Kim T."/>
        </authorList>
    </citation>
    <scope>NUCLEOTIDE SEQUENCE [LARGE SCALE GENOMIC DNA]</scope>
    <source>
        <strain evidence="2">TK-2024</strain>
        <tissue evidence="2">Old leaves</tissue>
    </source>
</reference>
<evidence type="ECO:0000313" key="2">
    <source>
        <dbReference type="EMBL" id="KAK8987604.1"/>
    </source>
</evidence>
<dbReference type="InterPro" id="IPR004006">
    <property type="entry name" value="DhaK_dom"/>
</dbReference>
<dbReference type="PROSITE" id="PS51481">
    <property type="entry name" value="DHAK"/>
    <property type="match status" value="1"/>
</dbReference>
<evidence type="ECO:0000259" key="1">
    <source>
        <dbReference type="PROSITE" id="PS51481"/>
    </source>
</evidence>
<protein>
    <recommendedName>
        <fullName evidence="1">DhaK domain-containing protein</fullName>
    </recommendedName>
</protein>
<evidence type="ECO:0000313" key="3">
    <source>
        <dbReference type="Proteomes" id="UP001396334"/>
    </source>
</evidence>
<dbReference type="InterPro" id="IPR050861">
    <property type="entry name" value="Dihydroxyacetone_Kinase"/>
</dbReference>
<keyword evidence="3" id="KW-1185">Reference proteome</keyword>
<dbReference type="PANTHER" id="PTHR28629">
    <property type="entry name" value="TRIOKINASE/FMN CYCLASE"/>
    <property type="match status" value="1"/>
</dbReference>
<gene>
    <name evidence="2" type="ORF">V6N11_027350</name>
</gene>
<dbReference type="EMBL" id="JBBPBN010000060">
    <property type="protein sequence ID" value="KAK8987604.1"/>
    <property type="molecule type" value="Genomic_DNA"/>
</dbReference>